<dbReference type="InterPro" id="IPR008030">
    <property type="entry name" value="NmrA-like"/>
</dbReference>
<dbReference type="InterPro" id="IPR036291">
    <property type="entry name" value="NAD(P)-bd_dom_sf"/>
</dbReference>
<keyword evidence="2" id="KW-0560">Oxidoreductase</keyword>
<name>A0A8H6IV36_9PEZI</name>
<dbReference type="Gene3D" id="3.40.50.720">
    <property type="entry name" value="NAD(P)-binding Rossmann-like Domain"/>
    <property type="match status" value="1"/>
</dbReference>
<dbReference type="SUPFAM" id="SSF51735">
    <property type="entry name" value="NAD(P)-binding Rossmann-fold domains"/>
    <property type="match status" value="1"/>
</dbReference>
<dbReference type="PANTHER" id="PTHR47706">
    <property type="entry name" value="NMRA-LIKE FAMILY PROTEIN"/>
    <property type="match status" value="1"/>
</dbReference>
<dbReference type="PANTHER" id="PTHR47706:SF1">
    <property type="entry name" value="CIPA-LIKE, PUTATIVE (AFU_ORTHOLOGUE AFUA_1G12460)-RELATED"/>
    <property type="match status" value="1"/>
</dbReference>
<evidence type="ECO:0000256" key="2">
    <source>
        <dbReference type="ARBA" id="ARBA00023002"/>
    </source>
</evidence>
<evidence type="ECO:0000259" key="3">
    <source>
        <dbReference type="Pfam" id="PF05368"/>
    </source>
</evidence>
<dbReference type="Gene3D" id="3.90.25.10">
    <property type="entry name" value="UDP-galactose 4-epimerase, domain 1"/>
    <property type="match status" value="1"/>
</dbReference>
<evidence type="ECO:0000256" key="1">
    <source>
        <dbReference type="ARBA" id="ARBA00022857"/>
    </source>
</evidence>
<reference evidence="4 5" key="1">
    <citation type="journal article" date="2020" name="Phytopathology">
        <title>Genome Sequence Resources of Colletotrichum truncatum, C. plurivorum, C. musicola, and C. sojae: Four Species Pathogenic to Soybean (Glycine max).</title>
        <authorList>
            <person name="Rogerio F."/>
            <person name="Boufleur T.R."/>
            <person name="Ciampi-Guillardi M."/>
            <person name="Sukno S.A."/>
            <person name="Thon M.R."/>
            <person name="Massola Junior N.S."/>
            <person name="Baroncelli R."/>
        </authorList>
    </citation>
    <scope>NUCLEOTIDE SEQUENCE [LARGE SCALE GENOMIC DNA]</scope>
    <source>
        <strain evidence="4 5">LFN0009</strain>
    </source>
</reference>
<dbReference type="InterPro" id="IPR051609">
    <property type="entry name" value="NmrA/Isoflavone_reductase-like"/>
</dbReference>
<proteinExistence type="predicted"/>
<keyword evidence="5" id="KW-1185">Reference proteome</keyword>
<comment type="caution">
    <text evidence="4">The sequence shown here is derived from an EMBL/GenBank/DDBJ whole genome shotgun (WGS) entry which is preliminary data.</text>
</comment>
<keyword evidence="1" id="KW-0521">NADP</keyword>
<dbReference type="EMBL" id="WIGN01000335">
    <property type="protein sequence ID" value="KAF6798723.1"/>
    <property type="molecule type" value="Genomic_DNA"/>
</dbReference>
<feature type="domain" description="NmrA-like" evidence="3">
    <location>
        <begin position="6"/>
        <end position="252"/>
    </location>
</feature>
<dbReference type="Proteomes" id="UP000652219">
    <property type="component" value="Unassembled WGS sequence"/>
</dbReference>
<protein>
    <recommendedName>
        <fullName evidence="3">NmrA-like domain-containing protein</fullName>
    </recommendedName>
</protein>
<gene>
    <name evidence="4" type="ORF">CSOJ01_12683</name>
</gene>
<accession>A0A8H6IV36</accession>
<sequence>MTALRKVAVIGGAGELGHVIVQQLLAAGNFDVTIVTRDARGAKQNIPAAAKVATAEYESLDDLTNAFHGHDAVVCAVPGHLEALLLRILDAAIAAGVRRFIPSEFGSDHRQPAAHSIPLFASKIKVAEAFQKAAELGKIEYTSILGGPWIEWIMTFDEGMSIPKRKFYRRDGGDVPFGLSTRQAFGDAVAGALRRPEETKNKVFTIEVISLTQNRILELVKEALPGLEFEIIEVNTKERFERGVKKLMASTFDLSVVGDIVLSFVFDPELQLSPDTGEANELLGVERITESGFQDIVKSLA</sequence>
<evidence type="ECO:0000313" key="5">
    <source>
        <dbReference type="Proteomes" id="UP000652219"/>
    </source>
</evidence>
<dbReference type="AlphaFoldDB" id="A0A8H6IV36"/>
<dbReference type="InterPro" id="IPR045312">
    <property type="entry name" value="PCBER-like"/>
</dbReference>
<dbReference type="Pfam" id="PF05368">
    <property type="entry name" value="NmrA"/>
    <property type="match status" value="1"/>
</dbReference>
<organism evidence="4 5">
    <name type="scientific">Colletotrichum sojae</name>
    <dbReference type="NCBI Taxonomy" id="2175907"/>
    <lineage>
        <taxon>Eukaryota</taxon>
        <taxon>Fungi</taxon>
        <taxon>Dikarya</taxon>
        <taxon>Ascomycota</taxon>
        <taxon>Pezizomycotina</taxon>
        <taxon>Sordariomycetes</taxon>
        <taxon>Hypocreomycetidae</taxon>
        <taxon>Glomerellales</taxon>
        <taxon>Glomerellaceae</taxon>
        <taxon>Colletotrichum</taxon>
        <taxon>Colletotrichum orchidearum species complex</taxon>
    </lineage>
</organism>
<evidence type="ECO:0000313" key="4">
    <source>
        <dbReference type="EMBL" id="KAF6798723.1"/>
    </source>
</evidence>
<dbReference type="GO" id="GO:0016491">
    <property type="term" value="F:oxidoreductase activity"/>
    <property type="evidence" value="ECO:0007669"/>
    <property type="project" value="UniProtKB-KW"/>
</dbReference>
<dbReference type="CDD" id="cd05259">
    <property type="entry name" value="PCBER_SDR_a"/>
    <property type="match status" value="1"/>
</dbReference>